<dbReference type="AlphaFoldDB" id="A0A444DH42"/>
<comment type="caution">
    <text evidence="1">The sequence shown here is derived from an EMBL/GenBank/DDBJ whole genome shotgun (WGS) entry which is preliminary data.</text>
</comment>
<organism evidence="1 2">
    <name type="scientific">Ensete ventricosum</name>
    <name type="common">Abyssinian banana</name>
    <name type="synonym">Musa ensete</name>
    <dbReference type="NCBI Taxonomy" id="4639"/>
    <lineage>
        <taxon>Eukaryota</taxon>
        <taxon>Viridiplantae</taxon>
        <taxon>Streptophyta</taxon>
        <taxon>Embryophyta</taxon>
        <taxon>Tracheophyta</taxon>
        <taxon>Spermatophyta</taxon>
        <taxon>Magnoliopsida</taxon>
        <taxon>Liliopsida</taxon>
        <taxon>Zingiberales</taxon>
        <taxon>Musaceae</taxon>
        <taxon>Ensete</taxon>
    </lineage>
</organism>
<dbReference type="Gene3D" id="3.40.50.300">
    <property type="entry name" value="P-loop containing nucleotide triphosphate hydrolases"/>
    <property type="match status" value="1"/>
</dbReference>
<dbReference type="Proteomes" id="UP000287651">
    <property type="component" value="Unassembled WGS sequence"/>
</dbReference>
<name>A0A444DH42_ENSVE</name>
<proteinExistence type="predicted"/>
<gene>
    <name evidence="1" type="ORF">B296_00054439</name>
</gene>
<reference evidence="1 2" key="1">
    <citation type="journal article" date="2014" name="Agronomy (Basel)">
        <title>A Draft Genome Sequence for Ensete ventricosum, the Drought-Tolerant Tree Against Hunger.</title>
        <authorList>
            <person name="Harrison J."/>
            <person name="Moore K.A."/>
            <person name="Paszkiewicz K."/>
            <person name="Jones T."/>
            <person name="Grant M."/>
            <person name="Ambacheew D."/>
            <person name="Muzemil S."/>
            <person name="Studholme D.J."/>
        </authorList>
    </citation>
    <scope>NUCLEOTIDE SEQUENCE [LARGE SCALE GENOMIC DNA]</scope>
</reference>
<accession>A0A444DH42</accession>
<dbReference type="EMBL" id="AMZH03022246">
    <property type="protein sequence ID" value="RRT37479.1"/>
    <property type="molecule type" value="Genomic_DNA"/>
</dbReference>
<evidence type="ECO:0000313" key="1">
    <source>
        <dbReference type="EMBL" id="RRT37479.1"/>
    </source>
</evidence>
<protein>
    <submittedName>
        <fullName evidence="1">Uncharacterized protein</fullName>
    </submittedName>
</protein>
<dbReference type="InterPro" id="IPR027417">
    <property type="entry name" value="P-loop_NTPase"/>
</dbReference>
<evidence type="ECO:0000313" key="2">
    <source>
        <dbReference type="Proteomes" id="UP000287651"/>
    </source>
</evidence>
<sequence>MDIVSYSVSKEHDEIYQKWFSFADSGSSSIVTLSSLLIVLKKMHRYFCCFVVADLEKVNPPVMEGLDTFLSTNKPPTKEIDPDQDGIELPSGPDERTIPGNTIAVEADMPFTGLTKFGNAFLSKFQCSQMPHSV</sequence>